<dbReference type="Gene3D" id="3.60.130.10">
    <property type="entry name" value="Clavaminate synthase-like"/>
    <property type="match status" value="1"/>
</dbReference>
<evidence type="ECO:0000256" key="1">
    <source>
        <dbReference type="ARBA" id="ARBA00001954"/>
    </source>
</evidence>
<gene>
    <name evidence="6" type="ORF">GCM10010151_31200</name>
</gene>
<keyword evidence="6" id="KW-0223">Dioxygenase</keyword>
<protein>
    <submittedName>
        <fullName evidence="6">TauD/TfdA family dioxygenase</fullName>
    </submittedName>
</protein>
<evidence type="ECO:0000256" key="2">
    <source>
        <dbReference type="ARBA" id="ARBA00023002"/>
    </source>
</evidence>
<dbReference type="EMBL" id="BAAABM010000022">
    <property type="protein sequence ID" value="GAA0339370.1"/>
    <property type="molecule type" value="Genomic_DNA"/>
</dbReference>
<dbReference type="InterPro" id="IPR003819">
    <property type="entry name" value="TauD/TfdA-like"/>
</dbReference>
<comment type="caution">
    <text evidence="6">The sequence shown here is derived from an EMBL/GenBank/DDBJ whole genome shotgun (WGS) entry which is preliminary data.</text>
</comment>
<proteinExistence type="predicted"/>
<evidence type="ECO:0000256" key="4">
    <source>
        <dbReference type="ARBA" id="ARBA00023194"/>
    </source>
</evidence>
<feature type="domain" description="TauD/TfdA-like" evidence="5">
    <location>
        <begin position="11"/>
        <end position="298"/>
    </location>
</feature>
<sequence>MPLPLRFDGDADLRKFAAEHRERIRRALTEHGGVLLRGFEVGGTDGLEEVVRSLSGSTPLSYTERSSPRTAIKGNVYTSTDYPRQEEIFLHNENSYQATWPRTLYFHCVEPPTRLGATPLADVREIHRSIDPSVRAEFERRRWMVVRNFHGGAGLPWQQVFGSADRDTVAAYCAQRGIAVDWLPGDGLRTTAVRDAVHVHPVTGEAVWFNHVTFFHVSTLDPDVREGLLAMYGEEGLPANTYYGDGGRIPDEVLEHLRDRYRAASVRFDWERDDVLVVDNMLAAHGREPYEGPRRIAVAMAEPT</sequence>
<keyword evidence="7" id="KW-1185">Reference proteome</keyword>
<dbReference type="PANTHER" id="PTHR10696">
    <property type="entry name" value="GAMMA-BUTYROBETAINE HYDROXYLASE-RELATED"/>
    <property type="match status" value="1"/>
</dbReference>
<evidence type="ECO:0000313" key="6">
    <source>
        <dbReference type="EMBL" id="GAA0339370.1"/>
    </source>
</evidence>
<name>A0ABP3GC24_9ACTN</name>
<organism evidence="6 7">
    <name type="scientific">Actinoallomurus spadix</name>
    <dbReference type="NCBI Taxonomy" id="79912"/>
    <lineage>
        <taxon>Bacteria</taxon>
        <taxon>Bacillati</taxon>
        <taxon>Actinomycetota</taxon>
        <taxon>Actinomycetes</taxon>
        <taxon>Streptosporangiales</taxon>
        <taxon>Thermomonosporaceae</taxon>
        <taxon>Actinoallomurus</taxon>
    </lineage>
</organism>
<keyword evidence="2" id="KW-0560">Oxidoreductase</keyword>
<dbReference type="SUPFAM" id="SSF51197">
    <property type="entry name" value="Clavaminate synthase-like"/>
    <property type="match status" value="1"/>
</dbReference>
<keyword evidence="3" id="KW-0408">Iron</keyword>
<dbReference type="RefSeq" id="WP_252809320.1">
    <property type="nucleotide sequence ID" value="NZ_BAAABM010000022.1"/>
</dbReference>
<dbReference type="InterPro" id="IPR042098">
    <property type="entry name" value="TauD-like_sf"/>
</dbReference>
<comment type="cofactor">
    <cofactor evidence="1">
        <name>Fe(2+)</name>
        <dbReference type="ChEBI" id="CHEBI:29033"/>
    </cofactor>
</comment>
<evidence type="ECO:0000256" key="3">
    <source>
        <dbReference type="ARBA" id="ARBA00023004"/>
    </source>
</evidence>
<dbReference type="GO" id="GO:0051213">
    <property type="term" value="F:dioxygenase activity"/>
    <property type="evidence" value="ECO:0007669"/>
    <property type="project" value="UniProtKB-KW"/>
</dbReference>
<keyword evidence="4" id="KW-0045">Antibiotic biosynthesis</keyword>
<reference evidence="7" key="1">
    <citation type="journal article" date="2019" name="Int. J. Syst. Evol. Microbiol.">
        <title>The Global Catalogue of Microorganisms (GCM) 10K type strain sequencing project: providing services to taxonomists for standard genome sequencing and annotation.</title>
        <authorList>
            <consortium name="The Broad Institute Genomics Platform"/>
            <consortium name="The Broad Institute Genome Sequencing Center for Infectious Disease"/>
            <person name="Wu L."/>
            <person name="Ma J."/>
        </authorList>
    </citation>
    <scope>NUCLEOTIDE SEQUENCE [LARGE SCALE GENOMIC DNA]</scope>
    <source>
        <strain evidence="7">JCM 3146</strain>
    </source>
</reference>
<dbReference type="Pfam" id="PF02668">
    <property type="entry name" value="TauD"/>
    <property type="match status" value="1"/>
</dbReference>
<accession>A0ABP3GC24</accession>
<dbReference type="Proteomes" id="UP001501822">
    <property type="component" value="Unassembled WGS sequence"/>
</dbReference>
<dbReference type="PANTHER" id="PTHR10696:SF56">
    <property type="entry name" value="TAUD_TFDA-LIKE DOMAIN-CONTAINING PROTEIN"/>
    <property type="match status" value="1"/>
</dbReference>
<evidence type="ECO:0000259" key="5">
    <source>
        <dbReference type="Pfam" id="PF02668"/>
    </source>
</evidence>
<evidence type="ECO:0000313" key="7">
    <source>
        <dbReference type="Proteomes" id="UP001501822"/>
    </source>
</evidence>
<dbReference type="InterPro" id="IPR050411">
    <property type="entry name" value="AlphaKG_dependent_hydroxylases"/>
</dbReference>